<reference evidence="2" key="1">
    <citation type="journal article" date="2021" name="Proc. Natl. Acad. Sci. U.S.A.">
        <title>A Catalog of Tens of Thousands of Viruses from Human Metagenomes Reveals Hidden Associations with Chronic Diseases.</title>
        <authorList>
            <person name="Tisza M.J."/>
            <person name="Buck C.B."/>
        </authorList>
    </citation>
    <scope>NUCLEOTIDE SEQUENCE</scope>
    <source>
        <strain evidence="2">Ctxg113</strain>
    </source>
</reference>
<dbReference type="EMBL" id="BK035285">
    <property type="protein sequence ID" value="DAG91116.1"/>
    <property type="molecule type" value="Genomic_DNA"/>
</dbReference>
<name>A0A8S5VLM3_9CAUD</name>
<organism evidence="2">
    <name type="scientific">Ackermannviridae sp</name>
    <dbReference type="NCBI Taxonomy" id="2831612"/>
    <lineage>
        <taxon>Viruses</taxon>
        <taxon>Duplodnaviria</taxon>
        <taxon>Heunggongvirae</taxon>
        <taxon>Uroviricota</taxon>
        <taxon>Caudoviricetes</taxon>
        <taxon>Pantevenvirales</taxon>
        <taxon>Ackermannviridae</taxon>
    </lineage>
</organism>
<proteinExistence type="predicted"/>
<keyword evidence="1" id="KW-1133">Transmembrane helix</keyword>
<evidence type="ECO:0000256" key="1">
    <source>
        <dbReference type="SAM" id="Phobius"/>
    </source>
</evidence>
<protein>
    <submittedName>
        <fullName evidence="2">Uncharacterized protein</fullName>
    </submittedName>
</protein>
<keyword evidence="1" id="KW-0472">Membrane</keyword>
<evidence type="ECO:0000313" key="2">
    <source>
        <dbReference type="EMBL" id="DAG91116.1"/>
    </source>
</evidence>
<accession>A0A8S5VLM3</accession>
<feature type="transmembrane region" description="Helical" evidence="1">
    <location>
        <begin position="33"/>
        <end position="58"/>
    </location>
</feature>
<sequence>MWPLGLEADGPSPIVRGGFQTDTRTVKLKISKFYFFLGNLCYSGYSSLIGGICTLISYS</sequence>
<keyword evidence="1" id="KW-0812">Transmembrane</keyword>